<dbReference type="AlphaFoldDB" id="A0A0H4W6I9"/>
<dbReference type="KEGG" id="ruf:TH63_10955"/>
<dbReference type="STRING" id="1379910.TH63_10955"/>
<dbReference type="EMBL" id="CP010777">
    <property type="protein sequence ID" value="AKQ46041.1"/>
    <property type="molecule type" value="Genomic_DNA"/>
</dbReference>
<proteinExistence type="predicted"/>
<dbReference type="PATRIC" id="fig|1379910.4.peg.2382"/>
<evidence type="ECO:0000313" key="2">
    <source>
        <dbReference type="Proteomes" id="UP000036458"/>
    </source>
</evidence>
<evidence type="ECO:0008006" key="3">
    <source>
        <dbReference type="Google" id="ProtNLM"/>
    </source>
</evidence>
<gene>
    <name evidence="1" type="ORF">TH63_10955</name>
</gene>
<protein>
    <recommendedName>
        <fullName evidence="3">SpoIIAA-like protein</fullName>
    </recommendedName>
</protein>
<organism evidence="1 2">
    <name type="scientific">Rufibacter radiotolerans</name>
    <dbReference type="NCBI Taxonomy" id="1379910"/>
    <lineage>
        <taxon>Bacteria</taxon>
        <taxon>Pseudomonadati</taxon>
        <taxon>Bacteroidota</taxon>
        <taxon>Cytophagia</taxon>
        <taxon>Cytophagales</taxon>
        <taxon>Hymenobacteraceae</taxon>
        <taxon>Rufibacter</taxon>
    </lineage>
</organism>
<name>A0A0H4W6I9_9BACT</name>
<sequence>MTFRIIDTGMVTIARNPFYQLRVEETENRLYIIIKGAWDTQQELSHYAGHIKEALAILHPGFSILCDMREMGECSAAVQEIFLNVQRMIMAAGVDQIAEVHTLHNPGSEMAIELAKESKIPLNIFDSPEDALAWLSDLPTQP</sequence>
<keyword evidence="2" id="KW-1185">Reference proteome</keyword>
<accession>A0A0H4W6I9</accession>
<reference evidence="1 2" key="1">
    <citation type="submission" date="2015-01" db="EMBL/GenBank/DDBJ databases">
        <title>Rufibacter sp./DG31D/ whole genome sequencing.</title>
        <authorList>
            <person name="Kim M.K."/>
            <person name="Srinivasan S."/>
            <person name="Lee J.-J."/>
        </authorList>
    </citation>
    <scope>NUCLEOTIDE SEQUENCE [LARGE SCALE GENOMIC DNA]</scope>
    <source>
        <strain evidence="1 2">DG31D</strain>
    </source>
</reference>
<evidence type="ECO:0000313" key="1">
    <source>
        <dbReference type="EMBL" id="AKQ46041.1"/>
    </source>
</evidence>
<dbReference type="Proteomes" id="UP000036458">
    <property type="component" value="Chromosome"/>
</dbReference>